<dbReference type="PANTHER" id="PTHR24347">
    <property type="entry name" value="SERINE/THREONINE-PROTEIN KINASE"/>
    <property type="match status" value="1"/>
</dbReference>
<dbReference type="PROSITE" id="PS50011">
    <property type="entry name" value="PROTEIN_KINASE_DOM"/>
    <property type="match status" value="1"/>
</dbReference>
<comment type="similarity">
    <text evidence="1">Belongs to the protein kinase superfamily. CAMK Ser/Thr protein kinase family. CaMK subfamily.</text>
</comment>
<keyword evidence="9" id="KW-0112">Calmodulin-binding</keyword>
<evidence type="ECO:0000256" key="8">
    <source>
        <dbReference type="ARBA" id="ARBA00022840"/>
    </source>
</evidence>
<dbReference type="Gene3D" id="3.30.200.20">
    <property type="entry name" value="Phosphorylase Kinase, domain 1"/>
    <property type="match status" value="1"/>
</dbReference>
<dbReference type="Gene3D" id="1.10.510.10">
    <property type="entry name" value="Transferase(Phosphotransferase) domain 1"/>
    <property type="match status" value="1"/>
</dbReference>
<dbReference type="Gene3D" id="6.10.140.620">
    <property type="match status" value="1"/>
</dbReference>
<comment type="function">
    <text evidence="12">CaM-kinase II (CAMK2) is a prominent kinase in the central nervous system.</text>
</comment>
<evidence type="ECO:0000259" key="16">
    <source>
        <dbReference type="PROSITE" id="PS50011"/>
    </source>
</evidence>
<gene>
    <name evidence="17" type="primary">CAMK2B</name>
</gene>
<evidence type="ECO:0000256" key="15">
    <source>
        <dbReference type="SAM" id="MobiDB-lite"/>
    </source>
</evidence>
<evidence type="ECO:0000256" key="1">
    <source>
        <dbReference type="ARBA" id="ARBA00005354"/>
    </source>
</evidence>
<name>A0A3B4XSF5_SERLL</name>
<evidence type="ECO:0000256" key="10">
    <source>
        <dbReference type="ARBA" id="ARBA00047307"/>
    </source>
</evidence>
<evidence type="ECO:0000256" key="3">
    <source>
        <dbReference type="ARBA" id="ARBA00022527"/>
    </source>
</evidence>
<dbReference type="Pfam" id="PF00069">
    <property type="entry name" value="Pkinase"/>
    <property type="match status" value="1"/>
</dbReference>
<evidence type="ECO:0000256" key="9">
    <source>
        <dbReference type="ARBA" id="ARBA00022860"/>
    </source>
</evidence>
<dbReference type="InterPro" id="IPR011009">
    <property type="entry name" value="Kinase-like_dom_sf"/>
</dbReference>
<dbReference type="InterPro" id="IPR008271">
    <property type="entry name" value="Ser/Thr_kinase_AS"/>
</dbReference>
<evidence type="ECO:0000313" key="17">
    <source>
        <dbReference type="Ensembl" id="ENSSLDP00000018892.1"/>
    </source>
</evidence>
<dbReference type="Proteomes" id="UP000261360">
    <property type="component" value="Unplaced"/>
</dbReference>
<dbReference type="SMART" id="SM00220">
    <property type="entry name" value="S_TKc"/>
    <property type="match status" value="1"/>
</dbReference>
<dbReference type="FunFam" id="1.10.510.10:FF:000001">
    <property type="entry name" value="Calcium/calmodulin-dependent protein kinase type II subunit delta"/>
    <property type="match status" value="1"/>
</dbReference>
<dbReference type="EC" id="2.7.11.17" evidence="2"/>
<dbReference type="Pfam" id="PF08332">
    <property type="entry name" value="CaMKII_AD"/>
    <property type="match status" value="1"/>
</dbReference>
<organism evidence="17 18">
    <name type="scientific">Seriola lalandi dorsalis</name>
    <dbReference type="NCBI Taxonomy" id="1841481"/>
    <lineage>
        <taxon>Eukaryota</taxon>
        <taxon>Metazoa</taxon>
        <taxon>Chordata</taxon>
        <taxon>Craniata</taxon>
        <taxon>Vertebrata</taxon>
        <taxon>Euteleostomi</taxon>
        <taxon>Actinopterygii</taxon>
        <taxon>Neopterygii</taxon>
        <taxon>Teleostei</taxon>
        <taxon>Neoteleostei</taxon>
        <taxon>Acanthomorphata</taxon>
        <taxon>Carangaria</taxon>
        <taxon>Carangiformes</taxon>
        <taxon>Carangidae</taxon>
        <taxon>Seriola</taxon>
    </lineage>
</organism>
<dbReference type="GO" id="GO:0005516">
    <property type="term" value="F:calmodulin binding"/>
    <property type="evidence" value="ECO:0007669"/>
    <property type="project" value="UniProtKB-KW"/>
</dbReference>
<feature type="compositionally biased region" description="Polar residues" evidence="15">
    <location>
        <begin position="360"/>
        <end position="369"/>
    </location>
</feature>
<feature type="region of interest" description="Disordered" evidence="15">
    <location>
        <begin position="341"/>
        <end position="375"/>
    </location>
</feature>
<dbReference type="CDD" id="cd14086">
    <property type="entry name" value="STKc_CaMKII"/>
    <property type="match status" value="1"/>
</dbReference>
<dbReference type="GeneTree" id="ENSGT00940000158973"/>
<keyword evidence="7" id="KW-0418">Kinase</keyword>
<evidence type="ECO:0000256" key="2">
    <source>
        <dbReference type="ARBA" id="ARBA00012434"/>
    </source>
</evidence>
<feature type="domain" description="Protein kinase" evidence="16">
    <location>
        <begin position="13"/>
        <end position="271"/>
    </location>
</feature>
<dbReference type="SUPFAM" id="SSF56112">
    <property type="entry name" value="Protein kinase-like (PK-like)"/>
    <property type="match status" value="1"/>
</dbReference>
<dbReference type="FunFam" id="3.10.450.50:FF:000001">
    <property type="entry name" value="calcium/calmodulin-dependent protein kinase type II subunit gamma isoform X1"/>
    <property type="match status" value="1"/>
</dbReference>
<dbReference type="Gene3D" id="3.10.450.50">
    <property type="match status" value="1"/>
</dbReference>
<sequence length="510" mass="56846">MATTTCTRFTDEYQLYEELGKGAFSVVRRCVKLCTGQEYAAKIINTKKLSARDHQKLEREARICRLLKHPNIVRLHDSISEEGFHYLLFDLVTGGELFEDIVAREYYSEADASHCIQQILEAVLHCHQMGVVHRDLKPENLLLASKCKNAAVKLADFGLAIEVQGDQQAWFGFAGTPGYLSPEVLRKEAYGKPVDIWACGVILYILLVGYPPFWDEDQHKLYQQIKAGAYDFPSPEWDTVTPEAKNLINQMLTINPAKRINAQEALKHPWVCQRSTVASMMHRQETVECLKKFNARRKLKVLGSRQTTAPASVTAAAAAVAAAAGTTAGLVEQGSVVPQTNSTKNSIVTSPKGNIPSPALESSDSSNTTVEDEDVKARKQEIIKITEQLIEAINNGDFEAYAKICDPGLTSFEPEALGNLVEGMDFHRFYFENLLAKNSKPIHTTILNPHVHLIGEDAACIAYIRLTQFVDGQGRPRSSQSEETRVWHRRDSKWQNIHFHCSGAPAAPLQ</sequence>
<dbReference type="InterPro" id="IPR017441">
    <property type="entry name" value="Protein_kinase_ATP_BS"/>
</dbReference>
<evidence type="ECO:0000256" key="11">
    <source>
        <dbReference type="ARBA" id="ARBA00047430"/>
    </source>
</evidence>
<keyword evidence="3" id="KW-0723">Serine/threonine-protein kinase</keyword>
<reference evidence="17" key="2">
    <citation type="submission" date="2025-09" db="UniProtKB">
        <authorList>
            <consortium name="Ensembl"/>
        </authorList>
    </citation>
    <scope>IDENTIFICATION</scope>
</reference>
<evidence type="ECO:0000256" key="12">
    <source>
        <dbReference type="ARBA" id="ARBA00056581"/>
    </source>
</evidence>
<dbReference type="SUPFAM" id="SSF54427">
    <property type="entry name" value="NTF2-like"/>
    <property type="match status" value="1"/>
</dbReference>
<dbReference type="PROSITE" id="PS00108">
    <property type="entry name" value="PROTEIN_KINASE_ST"/>
    <property type="match status" value="1"/>
</dbReference>
<keyword evidence="5" id="KW-0808">Transferase</keyword>
<dbReference type="FunFam" id="3.30.200.20:FF:000002">
    <property type="entry name" value="Calcium/calmodulin-dependent protein kinase type II subunit delta isoform 2"/>
    <property type="match status" value="1"/>
</dbReference>
<comment type="catalytic activity">
    <reaction evidence="11">
        <text>L-seryl-[protein] + ATP = O-phospho-L-seryl-[protein] + ADP + H(+)</text>
        <dbReference type="Rhea" id="RHEA:17989"/>
        <dbReference type="Rhea" id="RHEA-COMP:9863"/>
        <dbReference type="Rhea" id="RHEA-COMP:11604"/>
        <dbReference type="ChEBI" id="CHEBI:15378"/>
        <dbReference type="ChEBI" id="CHEBI:29999"/>
        <dbReference type="ChEBI" id="CHEBI:30616"/>
        <dbReference type="ChEBI" id="CHEBI:83421"/>
        <dbReference type="ChEBI" id="CHEBI:456216"/>
        <dbReference type="EC" id="2.7.11.17"/>
    </reaction>
</comment>
<reference evidence="17" key="1">
    <citation type="submission" date="2025-08" db="UniProtKB">
        <authorList>
            <consortium name="Ensembl"/>
        </authorList>
    </citation>
    <scope>IDENTIFICATION</scope>
</reference>
<dbReference type="InterPro" id="IPR000719">
    <property type="entry name" value="Prot_kinase_dom"/>
</dbReference>
<evidence type="ECO:0000256" key="5">
    <source>
        <dbReference type="ARBA" id="ARBA00022679"/>
    </source>
</evidence>
<dbReference type="GO" id="GO:0005524">
    <property type="term" value="F:ATP binding"/>
    <property type="evidence" value="ECO:0007669"/>
    <property type="project" value="UniProtKB-UniRule"/>
</dbReference>
<evidence type="ECO:0000313" key="18">
    <source>
        <dbReference type="Proteomes" id="UP000261360"/>
    </source>
</evidence>
<protein>
    <recommendedName>
        <fullName evidence="2">calcium/calmodulin-dependent protein kinase</fullName>
        <ecNumber evidence="2">2.7.11.17</ecNumber>
    </recommendedName>
</protein>
<dbReference type="AlphaFoldDB" id="A0A3B4XSF5"/>
<dbReference type="PROSITE" id="PS00107">
    <property type="entry name" value="PROTEIN_KINASE_ATP"/>
    <property type="match status" value="1"/>
</dbReference>
<proteinExistence type="inferred from homology"/>
<evidence type="ECO:0000256" key="6">
    <source>
        <dbReference type="ARBA" id="ARBA00022741"/>
    </source>
</evidence>
<comment type="subunit">
    <text evidence="13">CAMK2 is composed of four different chains: alpha, beta, gamma, and delta. The different isoforms assemble into homo- or heteromultimeric holoenzymes composed of 8 to 12 subunits.</text>
</comment>
<comment type="catalytic activity">
    <reaction evidence="10">
        <text>L-threonyl-[protein] + ATP = O-phospho-L-threonyl-[protein] + ADP + H(+)</text>
        <dbReference type="Rhea" id="RHEA:46608"/>
        <dbReference type="Rhea" id="RHEA-COMP:11060"/>
        <dbReference type="Rhea" id="RHEA-COMP:11605"/>
        <dbReference type="ChEBI" id="CHEBI:15378"/>
        <dbReference type="ChEBI" id="CHEBI:30013"/>
        <dbReference type="ChEBI" id="CHEBI:30616"/>
        <dbReference type="ChEBI" id="CHEBI:61977"/>
        <dbReference type="ChEBI" id="CHEBI:456216"/>
        <dbReference type="EC" id="2.7.11.17"/>
    </reaction>
</comment>
<dbReference type="Ensembl" id="ENSSLDT00000019531.1">
    <property type="protein sequence ID" value="ENSSLDP00000018892.1"/>
    <property type="gene ID" value="ENSSLDG00000013081.1"/>
</dbReference>
<keyword evidence="6 14" id="KW-0547">Nucleotide-binding</keyword>
<accession>A0A3B4XSF5</accession>
<dbReference type="GO" id="GO:0004683">
    <property type="term" value="F:calcium/calmodulin-dependent protein kinase activity"/>
    <property type="evidence" value="ECO:0007669"/>
    <property type="project" value="UniProtKB-EC"/>
</dbReference>
<keyword evidence="8 14" id="KW-0067">ATP-binding</keyword>
<evidence type="ECO:0000256" key="14">
    <source>
        <dbReference type="PROSITE-ProRule" id="PRU10141"/>
    </source>
</evidence>
<evidence type="ECO:0000256" key="13">
    <source>
        <dbReference type="ARBA" id="ARBA00064333"/>
    </source>
</evidence>
<dbReference type="InterPro" id="IPR013543">
    <property type="entry name" value="Ca/CaM-dep_prot_kinase-assoc"/>
</dbReference>
<feature type="binding site" evidence="14">
    <location>
        <position position="42"/>
    </location>
    <ligand>
        <name>ATP</name>
        <dbReference type="ChEBI" id="CHEBI:30616"/>
    </ligand>
</feature>
<keyword evidence="4" id="KW-0597">Phosphoprotein</keyword>
<evidence type="ECO:0000256" key="4">
    <source>
        <dbReference type="ARBA" id="ARBA00022553"/>
    </source>
</evidence>
<dbReference type="InterPro" id="IPR032710">
    <property type="entry name" value="NTF2-like_dom_sf"/>
</dbReference>
<feature type="compositionally biased region" description="Polar residues" evidence="15">
    <location>
        <begin position="341"/>
        <end position="352"/>
    </location>
</feature>
<evidence type="ECO:0000256" key="7">
    <source>
        <dbReference type="ARBA" id="ARBA00022777"/>
    </source>
</evidence>
<dbReference type="GO" id="GO:0043226">
    <property type="term" value="C:organelle"/>
    <property type="evidence" value="ECO:0007669"/>
    <property type="project" value="UniProtKB-ARBA"/>
</dbReference>
<keyword evidence="18" id="KW-1185">Reference proteome</keyword>